<gene>
    <name evidence="1" type="ORF">GWK47_021446</name>
</gene>
<dbReference type="EMBL" id="JACEEZ010023634">
    <property type="protein sequence ID" value="KAG0711063.1"/>
    <property type="molecule type" value="Genomic_DNA"/>
</dbReference>
<reference evidence="1" key="1">
    <citation type="submission" date="2020-07" db="EMBL/GenBank/DDBJ databases">
        <title>The High-quality genome of the commercially important snow crab, Chionoecetes opilio.</title>
        <authorList>
            <person name="Jeong J.-H."/>
            <person name="Ryu S."/>
        </authorList>
    </citation>
    <scope>NUCLEOTIDE SEQUENCE</scope>
    <source>
        <strain evidence="1">MADBK_172401_WGS</strain>
        <tissue evidence="1">Digestive gland</tissue>
    </source>
</reference>
<evidence type="ECO:0008006" key="3">
    <source>
        <dbReference type="Google" id="ProtNLM"/>
    </source>
</evidence>
<proteinExistence type="predicted"/>
<dbReference type="AlphaFoldDB" id="A0A8J5BVJ5"/>
<comment type="caution">
    <text evidence="1">The sequence shown here is derived from an EMBL/GenBank/DDBJ whole genome shotgun (WGS) entry which is preliminary data.</text>
</comment>
<dbReference type="Proteomes" id="UP000770661">
    <property type="component" value="Unassembled WGS sequence"/>
</dbReference>
<organism evidence="1 2">
    <name type="scientific">Chionoecetes opilio</name>
    <name type="common">Atlantic snow crab</name>
    <name type="synonym">Cancer opilio</name>
    <dbReference type="NCBI Taxonomy" id="41210"/>
    <lineage>
        <taxon>Eukaryota</taxon>
        <taxon>Metazoa</taxon>
        <taxon>Ecdysozoa</taxon>
        <taxon>Arthropoda</taxon>
        <taxon>Crustacea</taxon>
        <taxon>Multicrustacea</taxon>
        <taxon>Malacostraca</taxon>
        <taxon>Eumalacostraca</taxon>
        <taxon>Eucarida</taxon>
        <taxon>Decapoda</taxon>
        <taxon>Pleocyemata</taxon>
        <taxon>Brachyura</taxon>
        <taxon>Eubrachyura</taxon>
        <taxon>Majoidea</taxon>
        <taxon>Majidae</taxon>
        <taxon>Chionoecetes</taxon>
    </lineage>
</organism>
<protein>
    <recommendedName>
        <fullName evidence="3">Transposable element</fullName>
    </recommendedName>
</protein>
<keyword evidence="2" id="KW-1185">Reference proteome</keyword>
<sequence>MSAETAKAFRHTSLGLVGLARHILTTYNDIISYILLGKVQSDKIEGRFGYLRKLAGGNPQPSTRQFFKGEAVIRTTSLCKLSGYTIGEVHLGMLEVKETREDIDNTTVVLLVEAVNDYMACGEEGDEDMALLNVLCHIAGYCGKSAAKKRMCPPCTALLVKDDNGGEPRQIQLDEEQERVSLSDAVLVASRQFTEMLNRGKLTKPSDFCLNIVREICFMWRALMCTEETRLLLLQANNSCEVFVRVVTQVFVDDGQLHDTKCEAGHDFVGAVVPSLARALFNTFTSNYVKERNSEIHSSKHRPPLYPVMTRDSKKLAKLQERKPKQFTEILNRGKLTKPPDFCDTVLVSSRQFTEILNRGKLTKPSDFCDAVLVSSRQFTEILNRGKLTKPSDFCDAVLVSSRQFTEILNRGKLTKPPDFCDAVLVASRQFTEILNRGKLTKPPDFCDAVLVASRQFTEILNHGKLTKPPDFCDAVLVSSRQFTEILNRGKLTKPSDFCDAVLVASRQFTEILNRGKLTKPPDFCLNVVREICFMWTEETRLLLLQANSSCEVFVRVVTQVFVVGVQNFQCPACRRGKTGTKGREE</sequence>
<evidence type="ECO:0000313" key="2">
    <source>
        <dbReference type="Proteomes" id="UP000770661"/>
    </source>
</evidence>
<name>A0A8J5BVJ5_CHIOP</name>
<evidence type="ECO:0000313" key="1">
    <source>
        <dbReference type="EMBL" id="KAG0711063.1"/>
    </source>
</evidence>
<accession>A0A8J5BVJ5</accession>
<dbReference type="OrthoDB" id="6509703at2759"/>